<dbReference type="GO" id="GO:0005886">
    <property type="term" value="C:plasma membrane"/>
    <property type="evidence" value="ECO:0007669"/>
    <property type="project" value="TreeGrafter"/>
</dbReference>
<dbReference type="Proteomes" id="UP000287502">
    <property type="component" value="Chromosome"/>
</dbReference>
<reference evidence="7 8" key="1">
    <citation type="submission" date="2019-01" db="EMBL/GenBank/DDBJ databases">
        <title>Geovibrio thiophilus DSM 11263, complete genome.</title>
        <authorList>
            <person name="Spring S."/>
            <person name="Bunk B."/>
            <person name="Sproer C."/>
        </authorList>
    </citation>
    <scope>NUCLEOTIDE SEQUENCE [LARGE SCALE GENOMIC DNA]</scope>
    <source>
        <strain evidence="7 8">DSM 11263</strain>
    </source>
</reference>
<feature type="domain" description="Penicillin-binding protein dimerisation" evidence="6">
    <location>
        <begin position="55"/>
        <end position="192"/>
    </location>
</feature>
<dbReference type="Gene3D" id="3.90.1310.10">
    <property type="entry name" value="Penicillin-binding protein 2a (Domain 2)"/>
    <property type="match status" value="1"/>
</dbReference>
<dbReference type="Pfam" id="PF03717">
    <property type="entry name" value="PBP_dimer"/>
    <property type="match status" value="1"/>
</dbReference>
<keyword evidence="2" id="KW-0378">Hydrolase</keyword>
<keyword evidence="4" id="KW-1133">Transmembrane helix</keyword>
<dbReference type="InterPro" id="IPR036138">
    <property type="entry name" value="PBP_dimer_sf"/>
</dbReference>
<dbReference type="RefSeq" id="WP_128467384.1">
    <property type="nucleotide sequence ID" value="NZ_CP035108.1"/>
</dbReference>
<keyword evidence="4" id="KW-0812">Transmembrane</keyword>
<gene>
    <name evidence="7" type="ORF">EP073_11895</name>
</gene>
<organism evidence="7 8">
    <name type="scientific">Geovibrio thiophilus</name>
    <dbReference type="NCBI Taxonomy" id="139438"/>
    <lineage>
        <taxon>Bacteria</taxon>
        <taxon>Pseudomonadati</taxon>
        <taxon>Deferribacterota</taxon>
        <taxon>Deferribacteres</taxon>
        <taxon>Deferribacterales</taxon>
        <taxon>Geovibrionaceae</taxon>
        <taxon>Geovibrio</taxon>
    </lineage>
</organism>
<evidence type="ECO:0000256" key="1">
    <source>
        <dbReference type="ARBA" id="ARBA00004370"/>
    </source>
</evidence>
<dbReference type="InterPro" id="IPR005311">
    <property type="entry name" value="PBP_dimer"/>
</dbReference>
<dbReference type="InterPro" id="IPR050515">
    <property type="entry name" value="Beta-lactam/transpept"/>
</dbReference>
<evidence type="ECO:0000313" key="7">
    <source>
        <dbReference type="EMBL" id="QAR34079.1"/>
    </source>
</evidence>
<sequence>MFSERSRIRFFIYLSIVLGVIISGRLFFLQVVKGDFFAEIAGSQAESEYAAFKGRGTIYDRNGKPLAVNKKVASLYVFASNLKNRRDFINRLNKAGVKLSKTTRTRLLKNEGFVWVERNVSIGLARKVKQTVPEIEYTLNENRFYPERHLAASIIGFTGVDNQGLWGLENRYDDVLKGEKINLVTLKDNKGHLILFEDNKAKTHAESALYVTIDTYLQGTAEYLLRKGVEEFNAERGIAVGIDIKTGGIVFAASSDNYDPNNYSRYSDKTWKNDVTTFLFEPGSIYKPVAFSYLLEKQGLDLQKMINCENGHFRIHGHTVSDVKPMGMATAREVLVKSSNIGMIKLTDKVDRKDFYEYMRNSGFGQKTGISGISEEDGLLRSYKQWSGLSRPSLSMGQEILVTPLQMARFYAAVANGGFLVTPSIVGKVEKNGRSESPEPQKTPIMSETTANTLRALLTDVVKEGTGQKAKSDFVEIAGKTGTGQKFDKASGAYSSREYVASFAGFYPAQNPGVAMVVVYDSPKLSIYGGSTAAITFKRLAELTSLYLGLQRKDVDESI</sequence>
<comment type="subcellular location">
    <subcellularLocation>
        <location evidence="1">Membrane</location>
    </subcellularLocation>
</comment>
<proteinExistence type="predicted"/>
<keyword evidence="3 4" id="KW-0472">Membrane</keyword>
<keyword evidence="8" id="KW-1185">Reference proteome</keyword>
<dbReference type="InterPro" id="IPR012338">
    <property type="entry name" value="Beta-lactam/transpept-like"/>
</dbReference>
<evidence type="ECO:0000256" key="4">
    <source>
        <dbReference type="SAM" id="Phobius"/>
    </source>
</evidence>
<dbReference type="Gene3D" id="3.30.450.330">
    <property type="match status" value="1"/>
</dbReference>
<keyword evidence="2" id="KW-0645">Protease</keyword>
<feature type="domain" description="Penicillin-binding protein transpeptidase" evidence="5">
    <location>
        <begin position="237"/>
        <end position="541"/>
    </location>
</feature>
<dbReference type="SUPFAM" id="SSF56519">
    <property type="entry name" value="Penicillin binding protein dimerisation domain"/>
    <property type="match status" value="1"/>
</dbReference>
<evidence type="ECO:0000256" key="3">
    <source>
        <dbReference type="ARBA" id="ARBA00023136"/>
    </source>
</evidence>
<keyword evidence="2" id="KW-0121">Carboxypeptidase</keyword>
<protein>
    <submittedName>
        <fullName evidence="7">Penicillin-binding protein 2</fullName>
    </submittedName>
</protein>
<dbReference type="KEGG" id="gtl:EP073_11895"/>
<evidence type="ECO:0000256" key="2">
    <source>
        <dbReference type="ARBA" id="ARBA00022645"/>
    </source>
</evidence>
<dbReference type="GO" id="GO:0004180">
    <property type="term" value="F:carboxypeptidase activity"/>
    <property type="evidence" value="ECO:0007669"/>
    <property type="project" value="UniProtKB-KW"/>
</dbReference>
<dbReference type="EMBL" id="CP035108">
    <property type="protein sequence ID" value="QAR34079.1"/>
    <property type="molecule type" value="Genomic_DNA"/>
</dbReference>
<dbReference type="OrthoDB" id="9804124at2"/>
<dbReference type="PANTHER" id="PTHR30627">
    <property type="entry name" value="PEPTIDOGLYCAN D,D-TRANSPEPTIDASE"/>
    <property type="match status" value="1"/>
</dbReference>
<dbReference type="Gene3D" id="3.40.710.10">
    <property type="entry name" value="DD-peptidase/beta-lactamase superfamily"/>
    <property type="match status" value="1"/>
</dbReference>
<dbReference type="InterPro" id="IPR001460">
    <property type="entry name" value="PCN-bd_Tpept"/>
</dbReference>
<dbReference type="GO" id="GO:0071555">
    <property type="term" value="P:cell wall organization"/>
    <property type="evidence" value="ECO:0007669"/>
    <property type="project" value="TreeGrafter"/>
</dbReference>
<dbReference type="AlphaFoldDB" id="A0A410K132"/>
<dbReference type="SUPFAM" id="SSF56601">
    <property type="entry name" value="beta-lactamase/transpeptidase-like"/>
    <property type="match status" value="1"/>
</dbReference>
<dbReference type="GO" id="GO:0008658">
    <property type="term" value="F:penicillin binding"/>
    <property type="evidence" value="ECO:0007669"/>
    <property type="project" value="InterPro"/>
</dbReference>
<evidence type="ECO:0000259" key="6">
    <source>
        <dbReference type="Pfam" id="PF03717"/>
    </source>
</evidence>
<dbReference type="PANTHER" id="PTHR30627:SF1">
    <property type="entry name" value="PEPTIDOGLYCAN D,D-TRANSPEPTIDASE FTSI"/>
    <property type="match status" value="1"/>
</dbReference>
<dbReference type="Pfam" id="PF00905">
    <property type="entry name" value="Transpeptidase"/>
    <property type="match status" value="1"/>
</dbReference>
<name>A0A410K132_9BACT</name>
<feature type="transmembrane region" description="Helical" evidence="4">
    <location>
        <begin position="12"/>
        <end position="32"/>
    </location>
</feature>
<accession>A0A410K132</accession>
<evidence type="ECO:0000259" key="5">
    <source>
        <dbReference type="Pfam" id="PF00905"/>
    </source>
</evidence>
<evidence type="ECO:0000313" key="8">
    <source>
        <dbReference type="Proteomes" id="UP000287502"/>
    </source>
</evidence>